<comment type="caution">
    <text evidence="1">The sequence shown here is derived from an EMBL/GenBank/DDBJ whole genome shotgun (WGS) entry which is preliminary data.</text>
</comment>
<dbReference type="eggNOG" id="ENOG50331HH">
    <property type="taxonomic scope" value="Bacteria"/>
</dbReference>
<dbReference type="RefSeq" id="WP_005288353.1">
    <property type="nucleotide sequence ID" value="NZ_CM000961.1"/>
</dbReference>
<gene>
    <name evidence="1" type="ORF">HMPREF0291_10810</name>
</gene>
<organism evidence="1 2">
    <name type="scientific">Corynebacterium genitalium ATCC 33030</name>
    <dbReference type="NCBI Taxonomy" id="585529"/>
    <lineage>
        <taxon>Bacteria</taxon>
        <taxon>Bacillati</taxon>
        <taxon>Actinomycetota</taxon>
        <taxon>Actinomycetes</taxon>
        <taxon>Mycobacteriales</taxon>
        <taxon>Corynebacteriaceae</taxon>
        <taxon>Corynebacterium</taxon>
    </lineage>
</organism>
<dbReference type="Pfam" id="PF12686">
    <property type="entry name" value="DUF3800"/>
    <property type="match status" value="1"/>
</dbReference>
<dbReference type="EMBL" id="ACLJ02000001">
    <property type="protein sequence ID" value="EFK55552.1"/>
    <property type="molecule type" value="Genomic_DNA"/>
</dbReference>
<reference evidence="1" key="1">
    <citation type="submission" date="2010-06" db="EMBL/GenBank/DDBJ databases">
        <authorList>
            <person name="Muzny D."/>
            <person name="Qin X."/>
            <person name="Buhay C."/>
            <person name="Dugan-Rocha S."/>
            <person name="Ding Y."/>
            <person name="Chen G."/>
            <person name="Hawes A."/>
            <person name="Holder M."/>
            <person name="Jhangiani S."/>
            <person name="Johnson A."/>
            <person name="Khan Z."/>
            <person name="Li Z."/>
            <person name="Liu W."/>
            <person name="Liu X."/>
            <person name="Perez L."/>
            <person name="Shen H."/>
            <person name="Wang Q."/>
            <person name="Watt J."/>
            <person name="Xi L."/>
            <person name="Xin Y."/>
            <person name="Zhou J."/>
            <person name="Deng J."/>
            <person name="Jiang H."/>
            <person name="Liu Y."/>
            <person name="Qu J."/>
            <person name="Song X.-Z."/>
            <person name="Zhang L."/>
            <person name="Villasana D."/>
            <person name="Johnson A."/>
            <person name="Liu J."/>
            <person name="Liyanage D."/>
            <person name="Lorensuhewa L."/>
            <person name="Robinson T."/>
            <person name="Song A."/>
            <person name="Song B.-B."/>
            <person name="Dinh H."/>
            <person name="Thornton R."/>
            <person name="Coyle M."/>
            <person name="Francisco L."/>
            <person name="Jackson L."/>
            <person name="Javaid M."/>
            <person name="Korchina V."/>
            <person name="Kovar C."/>
            <person name="Mata R."/>
            <person name="Mathew T."/>
            <person name="Ngo R."/>
            <person name="Nguyen L."/>
            <person name="Nguyen N."/>
            <person name="Okwuonu G."/>
            <person name="Ongeri F."/>
            <person name="Pham C."/>
            <person name="Simmons D."/>
            <person name="Wilczek-Boney K."/>
            <person name="Hale W."/>
            <person name="Jakkamsetti A."/>
            <person name="Pham P."/>
            <person name="Ruth R."/>
            <person name="San Lucas F."/>
            <person name="Warren J."/>
            <person name="Zhang J."/>
            <person name="Zhao Z."/>
            <person name="Zhou C."/>
            <person name="Zhu D."/>
            <person name="Lee S."/>
            <person name="Bess C."/>
            <person name="Blankenburg K."/>
            <person name="Forbes L."/>
            <person name="Fu Q."/>
            <person name="Gubbala S."/>
            <person name="Hirani K."/>
            <person name="Jayaseelan J.C."/>
            <person name="Lara F."/>
            <person name="Munidasa M."/>
            <person name="Palculict T."/>
            <person name="Patil S."/>
            <person name="Pu L.-L."/>
            <person name="Saada N."/>
            <person name="Tang L."/>
            <person name="Weissenberger G."/>
            <person name="Zhu Y."/>
            <person name="Hemphill L."/>
            <person name="Shang Y."/>
            <person name="Youmans B."/>
            <person name="Ayvaz T."/>
            <person name="Ross M."/>
            <person name="Santibanez J."/>
            <person name="Aqrawi P."/>
            <person name="Gross S."/>
            <person name="Joshi V."/>
            <person name="Fowler G."/>
            <person name="Nazareth L."/>
            <person name="Reid J."/>
            <person name="Worley K."/>
            <person name="Petrosino J."/>
            <person name="Highlander S."/>
            <person name="Gibbs R."/>
        </authorList>
    </citation>
    <scope>NUCLEOTIDE SEQUENCE [LARGE SCALE GENOMIC DNA]</scope>
    <source>
        <strain evidence="1">ATCC 33030</strain>
    </source>
</reference>
<sequence>MGKNADRSVRLCYLDESETTDDSFYTFGALMCSPAQAVNVEEEINELGDQLHSRYSTVLPSQSEFHAVEIFHGKGHWRQIAMADRFDLFSEIVQVIKRQKPIFVTRTIDENLYRARYGTRAFPLHQQTMGYILDEVEKQMRKNYSDDRALIFADEHHSANDSRASLRAARGKALKGKISVALDHIFDTAYFGPSDHSRLLQAVDVCTYFYQKGRFSAPMNNAWARSQVERICSEVDSLLEYEYVWPKQ</sequence>
<dbReference type="AlphaFoldDB" id="D7W9T5"/>
<dbReference type="Proteomes" id="UP000004208">
    <property type="component" value="Unassembled WGS sequence"/>
</dbReference>
<dbReference type="HOGENOM" id="CLU_096807_0_0_11"/>
<dbReference type="OrthoDB" id="5015389at2"/>
<proteinExistence type="predicted"/>
<protein>
    <recommendedName>
        <fullName evidence="3">DUF3800 domain-containing protein</fullName>
    </recommendedName>
</protein>
<dbReference type="InterPro" id="IPR024524">
    <property type="entry name" value="DUF3800"/>
</dbReference>
<evidence type="ECO:0000313" key="2">
    <source>
        <dbReference type="Proteomes" id="UP000004208"/>
    </source>
</evidence>
<name>D7W9T5_9CORY</name>
<evidence type="ECO:0008006" key="3">
    <source>
        <dbReference type="Google" id="ProtNLM"/>
    </source>
</evidence>
<keyword evidence="2" id="KW-1185">Reference proteome</keyword>
<accession>D7W9T5</accession>
<evidence type="ECO:0000313" key="1">
    <source>
        <dbReference type="EMBL" id="EFK55552.1"/>
    </source>
</evidence>